<accession>A0ABW3UF85</accession>
<organism evidence="1 2">
    <name type="scientific">Paenibacillus vulneris</name>
    <dbReference type="NCBI Taxonomy" id="1133364"/>
    <lineage>
        <taxon>Bacteria</taxon>
        <taxon>Bacillati</taxon>
        <taxon>Bacillota</taxon>
        <taxon>Bacilli</taxon>
        <taxon>Bacillales</taxon>
        <taxon>Paenibacillaceae</taxon>
        <taxon>Paenibacillus</taxon>
    </lineage>
</organism>
<gene>
    <name evidence="1" type="ORF">ACFQ4B_05475</name>
</gene>
<evidence type="ECO:0000313" key="2">
    <source>
        <dbReference type="Proteomes" id="UP001597180"/>
    </source>
</evidence>
<protein>
    <recommendedName>
        <fullName evidence="3">IrrE N-terminal-like domain-containing protein</fullName>
    </recommendedName>
</protein>
<proteinExistence type="predicted"/>
<evidence type="ECO:0008006" key="3">
    <source>
        <dbReference type="Google" id="ProtNLM"/>
    </source>
</evidence>
<dbReference type="EMBL" id="JBHTLU010000012">
    <property type="protein sequence ID" value="MFD1219558.1"/>
    <property type="molecule type" value="Genomic_DNA"/>
</dbReference>
<dbReference type="Proteomes" id="UP001597180">
    <property type="component" value="Unassembled WGS sequence"/>
</dbReference>
<name>A0ABW3UF85_9BACL</name>
<sequence length="194" mass="22948">MSLPPHLIGVRLLAPPDEVVQLTQRFGVDEIYFVDDEKHKNSLRAQNSIYINARGTFWGNLISPPWSAKTLGEGLLLRILHEIGHVYHRHPGEGVTSTRNGMSVQRKSQDFWEVAFTEYEGEAWSFAFEYRRDNKEEYDSIKDSIVQWTESHQYTNKDWKNKNTDQFFYHNKFSLTEAEFNIPDWVKLKFHYLF</sequence>
<comment type="caution">
    <text evidence="1">The sequence shown here is derived from an EMBL/GenBank/DDBJ whole genome shotgun (WGS) entry which is preliminary data.</text>
</comment>
<dbReference type="RefSeq" id="WP_345595032.1">
    <property type="nucleotide sequence ID" value="NZ_BAABJG010000055.1"/>
</dbReference>
<reference evidence="2" key="1">
    <citation type="journal article" date="2019" name="Int. J. Syst. Evol. Microbiol.">
        <title>The Global Catalogue of Microorganisms (GCM) 10K type strain sequencing project: providing services to taxonomists for standard genome sequencing and annotation.</title>
        <authorList>
            <consortium name="The Broad Institute Genomics Platform"/>
            <consortium name="The Broad Institute Genome Sequencing Center for Infectious Disease"/>
            <person name="Wu L."/>
            <person name="Ma J."/>
        </authorList>
    </citation>
    <scope>NUCLEOTIDE SEQUENCE [LARGE SCALE GENOMIC DNA]</scope>
    <source>
        <strain evidence="2">CCUG 53270</strain>
    </source>
</reference>
<evidence type="ECO:0000313" key="1">
    <source>
        <dbReference type="EMBL" id="MFD1219558.1"/>
    </source>
</evidence>
<keyword evidence="2" id="KW-1185">Reference proteome</keyword>